<dbReference type="EMBL" id="OZ037945">
    <property type="protein sequence ID" value="CAL1699974.1"/>
    <property type="molecule type" value="Genomic_DNA"/>
</dbReference>
<gene>
    <name evidence="7" type="ORF">GFSPODELE1_LOCUS2939</name>
</gene>
<evidence type="ECO:0000313" key="7">
    <source>
        <dbReference type="EMBL" id="CAL1699974.1"/>
    </source>
</evidence>
<feature type="coiled-coil region" evidence="4">
    <location>
        <begin position="903"/>
        <end position="937"/>
    </location>
</feature>
<feature type="coiled-coil region" evidence="4">
    <location>
        <begin position="305"/>
        <end position="541"/>
    </location>
</feature>
<keyword evidence="3 4" id="KW-0175">Coiled coil</keyword>
<evidence type="ECO:0000259" key="6">
    <source>
        <dbReference type="Pfam" id="PF02463"/>
    </source>
</evidence>
<dbReference type="SUPFAM" id="SSF52540">
    <property type="entry name" value="P-loop containing nucleoside triphosphate hydrolases"/>
    <property type="match status" value="2"/>
</dbReference>
<feature type="coiled-coil region" evidence="4">
    <location>
        <begin position="747"/>
        <end position="809"/>
    </location>
</feature>
<evidence type="ECO:0000256" key="3">
    <source>
        <dbReference type="ARBA" id="ARBA00023054"/>
    </source>
</evidence>
<dbReference type="Gene3D" id="3.40.50.300">
    <property type="entry name" value="P-loop containing nucleotide triphosphate hydrolases"/>
    <property type="match status" value="2"/>
</dbReference>
<sequence>MVRRALSDATDDSLKENSRRAPVSAQKPTKMRRETLRDKRVRRAEDDEDVADDAHLNGHDEARDVQGGNEDGAEGEIEDEDEADDEDTGGSPKGRKRARANTIGDSHPTDGNVKGKQKAVTLPRDVDGFIPGSIMRIQLRNFVTYDYVEFFPGPHLNMILGPNGTGKSSIACAICLGLNFPPSVLGRASELSAFVKLGTSDGHIEIELKGPKGKPNLVIRRTLSATSKSSQFILNGHAMSGREVNQRMAELNVQVSNLCSFLPQDKVAEFARMSPQQLLRETQRAAGNENLTAWHDTLITAGKELKHLETTLTADREQLKTLQERNANLERDVKRYEERRAIEKEIELLELMLPFVEYTEAKRKYDQLKAAQTEMHEKVKKLNESNAPYINLTKKMDKQLKDLQDLREKKKSATQQKFASMKRKWQENLTLEGQAEELKNELDNLKTREKNRLKEIQKSEKTVENLQKNIDNPPKIEDVEAIKEQLKQLRAESRDVTERQGDLQERQRTCIEEESRHKMELENARRNLRQLDDVNSRRLKELEKVDKDAADVVQWLRQNRHRFRMDIIEPPILSCAVPDTKFATAVEACFNFNDLRTFVAQCQEDATLLNRLVVDSPDALGRRVRINSWFRPRPEYADPPMSAEELRGLGFDGYASDFIQCPDGLRPFLHSTLNLHRTAIAVQAPNRVDAGRAMEVVARSGGASYIVGNTYNQVSRSRYGQQKAQNQTRDIRHARFFLFADADPAQKAAAENAIREAEFHLEGCKKQINELSVEDSKIRAEINEFSSKNNALEKRKKAAIDIKKKLETMKLKLGRLPFRLQSHSCTKLLRDRNSVSEQGQLDRLRKQPSVDAERAKLKSKILKCSAQRVIVLKDYEKLAREAIASQTEASKVALEALQVAANHAQLKAMCSEREDEMQKALAEFNKVRQEYQIAKLDSRAKLDASKEKINSVDEELRARFQEMEQTGEAQKRSVEELTVELQTQQEKLELSMHTNPGVVDQYKKRQEAIAELERQIEEREEKVQKKERAIKLARDNWEPALTRLVESVGQKFSAAFDRIGCAGEIKLTPHEDYDKWAIDILVKFRDHEKLQLLTGERQSGGERSLTTIMYLMSLTEEARTPFSLVDEINQGMDARAERAVHNSLVEVTCKSDSGQYFLITPKLLADLLYHERMKVLCVNNGEWLPEETDRVGNMMRMIEGYVNHRSRASA</sequence>
<evidence type="ECO:0000256" key="2">
    <source>
        <dbReference type="ARBA" id="ARBA00018687"/>
    </source>
</evidence>
<reference evidence="8" key="1">
    <citation type="submission" date="2024-04" db="EMBL/GenBank/DDBJ databases">
        <authorList>
            <person name="Shaw F."/>
            <person name="Minotto A."/>
        </authorList>
    </citation>
    <scope>NUCLEOTIDE SEQUENCE [LARGE SCALE GENOMIC DNA]</scope>
</reference>
<accession>A0ABP1CZ97</accession>
<dbReference type="Proteomes" id="UP001497453">
    <property type="component" value="Chromosome 2"/>
</dbReference>
<dbReference type="PANTHER" id="PTHR45916">
    <property type="entry name" value="STRUCTURAL MAINTENANCE OF CHROMOSOMES PROTEIN 5"/>
    <property type="match status" value="1"/>
</dbReference>
<feature type="compositionally biased region" description="Acidic residues" evidence="5">
    <location>
        <begin position="71"/>
        <end position="88"/>
    </location>
</feature>
<dbReference type="InterPro" id="IPR027417">
    <property type="entry name" value="P-loop_NTPase"/>
</dbReference>
<feature type="domain" description="RecF/RecN/SMC N-terminal" evidence="6">
    <location>
        <begin position="134"/>
        <end position="1160"/>
    </location>
</feature>
<feature type="compositionally biased region" description="Basic and acidic residues" evidence="5">
    <location>
        <begin position="52"/>
        <end position="64"/>
    </location>
</feature>
<dbReference type="PANTHER" id="PTHR45916:SF1">
    <property type="entry name" value="STRUCTURAL MAINTENANCE OF CHROMOSOMES PROTEIN 5"/>
    <property type="match status" value="1"/>
</dbReference>
<protein>
    <recommendedName>
        <fullName evidence="2">Structural maintenance of chromosomes protein 5</fullName>
    </recommendedName>
</protein>
<dbReference type="Pfam" id="PF02463">
    <property type="entry name" value="SMC_N"/>
    <property type="match status" value="1"/>
</dbReference>
<proteinExistence type="inferred from homology"/>
<evidence type="ECO:0000256" key="4">
    <source>
        <dbReference type="SAM" id="Coils"/>
    </source>
</evidence>
<evidence type="ECO:0000256" key="1">
    <source>
        <dbReference type="ARBA" id="ARBA00010171"/>
    </source>
</evidence>
<organism evidence="7 8">
    <name type="scientific">Somion occarium</name>
    <dbReference type="NCBI Taxonomy" id="3059160"/>
    <lineage>
        <taxon>Eukaryota</taxon>
        <taxon>Fungi</taxon>
        <taxon>Dikarya</taxon>
        <taxon>Basidiomycota</taxon>
        <taxon>Agaricomycotina</taxon>
        <taxon>Agaricomycetes</taxon>
        <taxon>Polyporales</taxon>
        <taxon>Cerrenaceae</taxon>
        <taxon>Somion</taxon>
    </lineage>
</organism>
<keyword evidence="8" id="KW-1185">Reference proteome</keyword>
<dbReference type="InterPro" id="IPR003395">
    <property type="entry name" value="RecF/RecN/SMC_N"/>
</dbReference>
<feature type="region of interest" description="Disordered" evidence="5">
    <location>
        <begin position="1"/>
        <end position="119"/>
    </location>
</feature>
<comment type="similarity">
    <text evidence="1">Belongs to the SMC family. SMC5 subfamily.</text>
</comment>
<evidence type="ECO:0000313" key="8">
    <source>
        <dbReference type="Proteomes" id="UP001497453"/>
    </source>
</evidence>
<feature type="coiled-coil region" evidence="4">
    <location>
        <begin position="1002"/>
        <end position="1036"/>
    </location>
</feature>
<evidence type="ECO:0000256" key="5">
    <source>
        <dbReference type="SAM" id="MobiDB-lite"/>
    </source>
</evidence>
<name>A0ABP1CZ97_9APHY</name>